<proteinExistence type="predicted"/>
<dbReference type="EMBL" id="OX459943">
    <property type="protein sequence ID" value="CAI9178312.1"/>
    <property type="molecule type" value="Genomic_DNA"/>
</dbReference>
<accession>A0ABN8ZWC8</accession>
<feature type="compositionally biased region" description="Polar residues" evidence="1">
    <location>
        <begin position="37"/>
        <end position="54"/>
    </location>
</feature>
<evidence type="ECO:0000256" key="1">
    <source>
        <dbReference type="SAM" id="MobiDB-lite"/>
    </source>
</evidence>
<organism evidence="2 3">
    <name type="scientific">Rangifer tarandus platyrhynchus</name>
    <name type="common">Svalbard reindeer</name>
    <dbReference type="NCBI Taxonomy" id="3082113"/>
    <lineage>
        <taxon>Eukaryota</taxon>
        <taxon>Metazoa</taxon>
        <taxon>Chordata</taxon>
        <taxon>Craniata</taxon>
        <taxon>Vertebrata</taxon>
        <taxon>Euteleostomi</taxon>
        <taxon>Mammalia</taxon>
        <taxon>Eutheria</taxon>
        <taxon>Laurasiatheria</taxon>
        <taxon>Artiodactyla</taxon>
        <taxon>Ruminantia</taxon>
        <taxon>Pecora</taxon>
        <taxon>Cervidae</taxon>
        <taxon>Odocoileinae</taxon>
        <taxon>Rangifer</taxon>
    </lineage>
</organism>
<sequence>MASGCWGGAILDRQVDTEIRQGRAVFAALTWGPPLSPSASHVHQKSELSNATWGGSNGHPEAALCFRRAGDTDPP</sequence>
<evidence type="ECO:0000313" key="3">
    <source>
        <dbReference type="Proteomes" id="UP001176941"/>
    </source>
</evidence>
<gene>
    <name evidence="2" type="ORF">MRATA1EN1_LOCUS27274</name>
</gene>
<feature type="region of interest" description="Disordered" evidence="1">
    <location>
        <begin position="36"/>
        <end position="61"/>
    </location>
</feature>
<reference evidence="2" key="1">
    <citation type="submission" date="2023-04" db="EMBL/GenBank/DDBJ databases">
        <authorList>
            <consortium name="ELIXIR-Norway"/>
        </authorList>
    </citation>
    <scope>NUCLEOTIDE SEQUENCE [LARGE SCALE GENOMIC DNA]</scope>
</reference>
<keyword evidence="3" id="KW-1185">Reference proteome</keyword>
<protein>
    <submittedName>
        <fullName evidence="2">Uncharacterized protein</fullName>
    </submittedName>
</protein>
<name>A0ABN8ZWC8_RANTA</name>
<dbReference type="Proteomes" id="UP001176941">
    <property type="component" value="Chromosome 7"/>
</dbReference>
<evidence type="ECO:0000313" key="2">
    <source>
        <dbReference type="EMBL" id="CAI9178312.1"/>
    </source>
</evidence>